<reference evidence="2" key="1">
    <citation type="submission" date="2021-03" db="EMBL/GenBank/DDBJ databases">
        <title>Draft genome sequence of rust myrtle Austropuccinia psidii MF-1, a brazilian biotype.</title>
        <authorList>
            <person name="Quecine M.C."/>
            <person name="Pachon D.M.R."/>
            <person name="Bonatelli M.L."/>
            <person name="Correr F.H."/>
            <person name="Franceschini L.M."/>
            <person name="Leite T.F."/>
            <person name="Margarido G.R.A."/>
            <person name="Almeida C.A."/>
            <person name="Ferrarezi J.A."/>
            <person name="Labate C.A."/>
        </authorList>
    </citation>
    <scope>NUCLEOTIDE SEQUENCE</scope>
    <source>
        <strain evidence="2">MF-1</strain>
    </source>
</reference>
<feature type="region of interest" description="Disordered" evidence="1">
    <location>
        <begin position="64"/>
        <end position="93"/>
    </location>
</feature>
<protein>
    <submittedName>
        <fullName evidence="2">Uncharacterized protein</fullName>
    </submittedName>
</protein>
<sequence length="178" mass="20319">MATKKKQYKSNFKDTLATNTTYRTISVPKAINNSTMPKEIITKEEYNTNFDSRSTNANAIKANSNPSIQKRTTTTNNKTALSSNQFTASRTSSNTNKVELATIKATVTENKEEMINVTVTENEEETIFNKVVKYIEIKINNQPILTKERISTTLKNITTYIDNKQDIYHLLNSNTWDY</sequence>
<evidence type="ECO:0000313" key="2">
    <source>
        <dbReference type="EMBL" id="MBW0581701.1"/>
    </source>
</evidence>
<proteinExistence type="predicted"/>
<evidence type="ECO:0000256" key="1">
    <source>
        <dbReference type="SAM" id="MobiDB-lite"/>
    </source>
</evidence>
<dbReference type="EMBL" id="AVOT02110635">
    <property type="protein sequence ID" value="MBW0581701.1"/>
    <property type="molecule type" value="Genomic_DNA"/>
</dbReference>
<name>A0A9Q3KJL2_9BASI</name>
<evidence type="ECO:0000313" key="3">
    <source>
        <dbReference type="Proteomes" id="UP000765509"/>
    </source>
</evidence>
<dbReference type="AlphaFoldDB" id="A0A9Q3KJL2"/>
<keyword evidence="3" id="KW-1185">Reference proteome</keyword>
<comment type="caution">
    <text evidence="2">The sequence shown here is derived from an EMBL/GenBank/DDBJ whole genome shotgun (WGS) entry which is preliminary data.</text>
</comment>
<gene>
    <name evidence="2" type="ORF">O181_121416</name>
</gene>
<accession>A0A9Q3KJL2</accession>
<organism evidence="2 3">
    <name type="scientific">Austropuccinia psidii MF-1</name>
    <dbReference type="NCBI Taxonomy" id="1389203"/>
    <lineage>
        <taxon>Eukaryota</taxon>
        <taxon>Fungi</taxon>
        <taxon>Dikarya</taxon>
        <taxon>Basidiomycota</taxon>
        <taxon>Pucciniomycotina</taxon>
        <taxon>Pucciniomycetes</taxon>
        <taxon>Pucciniales</taxon>
        <taxon>Sphaerophragmiaceae</taxon>
        <taxon>Austropuccinia</taxon>
    </lineage>
</organism>
<dbReference type="Proteomes" id="UP000765509">
    <property type="component" value="Unassembled WGS sequence"/>
</dbReference>